<comment type="catalytic activity">
    <reaction evidence="7 8">
        <text>D-erythrose 4-phosphate + phosphoenolpyruvate + H2O = 7-phospho-2-dehydro-3-deoxy-D-arabino-heptonate + phosphate</text>
        <dbReference type="Rhea" id="RHEA:14717"/>
        <dbReference type="ChEBI" id="CHEBI:15377"/>
        <dbReference type="ChEBI" id="CHEBI:16897"/>
        <dbReference type="ChEBI" id="CHEBI:43474"/>
        <dbReference type="ChEBI" id="CHEBI:58394"/>
        <dbReference type="ChEBI" id="CHEBI:58702"/>
        <dbReference type="EC" id="2.5.1.54"/>
    </reaction>
</comment>
<dbReference type="SUPFAM" id="SSF51569">
    <property type="entry name" value="Aldolase"/>
    <property type="match status" value="1"/>
</dbReference>
<evidence type="ECO:0000256" key="6">
    <source>
        <dbReference type="ARBA" id="ARBA00023141"/>
    </source>
</evidence>
<reference evidence="11" key="1">
    <citation type="journal article" date="2017" name="Genome Biol.">
        <title>Comparative genomics reveals high biological diversity and specific adaptations in the industrially and medically important fungal genus Aspergillus.</title>
        <authorList>
            <person name="de Vries R.P."/>
            <person name="Riley R."/>
            <person name="Wiebenga A."/>
            <person name="Aguilar-Osorio G."/>
            <person name="Amillis S."/>
            <person name="Uchima C.A."/>
            <person name="Anderluh G."/>
            <person name="Asadollahi M."/>
            <person name="Askin M."/>
            <person name="Barry K."/>
            <person name="Battaglia E."/>
            <person name="Bayram O."/>
            <person name="Benocci T."/>
            <person name="Braus-Stromeyer S.A."/>
            <person name="Caldana C."/>
            <person name="Canovas D."/>
            <person name="Cerqueira G.C."/>
            <person name="Chen F."/>
            <person name="Chen W."/>
            <person name="Choi C."/>
            <person name="Clum A."/>
            <person name="Dos Santos R.A."/>
            <person name="Damasio A.R."/>
            <person name="Diallinas G."/>
            <person name="Emri T."/>
            <person name="Fekete E."/>
            <person name="Flipphi M."/>
            <person name="Freyberg S."/>
            <person name="Gallo A."/>
            <person name="Gournas C."/>
            <person name="Habgood R."/>
            <person name="Hainaut M."/>
            <person name="Harispe M.L."/>
            <person name="Henrissat B."/>
            <person name="Hilden K.S."/>
            <person name="Hope R."/>
            <person name="Hossain A."/>
            <person name="Karabika E."/>
            <person name="Karaffa L."/>
            <person name="Karanyi Z."/>
            <person name="Krasevec N."/>
            <person name="Kuo A."/>
            <person name="Kusch H."/>
            <person name="LaButti K."/>
            <person name="Lagendijk E.L."/>
            <person name="Lapidus A."/>
            <person name="Levasseur A."/>
            <person name="Lindquist E."/>
            <person name="Lipzen A."/>
            <person name="Logrieco A.F."/>
            <person name="MacCabe A."/>
            <person name="Maekelae M.R."/>
            <person name="Malavazi I."/>
            <person name="Melin P."/>
            <person name="Meyer V."/>
            <person name="Mielnichuk N."/>
            <person name="Miskei M."/>
            <person name="Molnar A.P."/>
            <person name="Mule G."/>
            <person name="Ngan C.Y."/>
            <person name="Orejas M."/>
            <person name="Orosz E."/>
            <person name="Ouedraogo J.P."/>
            <person name="Overkamp K.M."/>
            <person name="Park H.-S."/>
            <person name="Perrone G."/>
            <person name="Piumi F."/>
            <person name="Punt P.J."/>
            <person name="Ram A.F."/>
            <person name="Ramon A."/>
            <person name="Rauscher S."/>
            <person name="Record E."/>
            <person name="Riano-Pachon D.M."/>
            <person name="Robert V."/>
            <person name="Roehrig J."/>
            <person name="Ruller R."/>
            <person name="Salamov A."/>
            <person name="Salih N.S."/>
            <person name="Samson R.A."/>
            <person name="Sandor E."/>
            <person name="Sanguinetti M."/>
            <person name="Schuetze T."/>
            <person name="Sepcic K."/>
            <person name="Shelest E."/>
            <person name="Sherlock G."/>
            <person name="Sophianopoulou V."/>
            <person name="Squina F.M."/>
            <person name="Sun H."/>
            <person name="Susca A."/>
            <person name="Todd R.B."/>
            <person name="Tsang A."/>
            <person name="Unkles S.E."/>
            <person name="van de Wiele N."/>
            <person name="van Rossen-Uffink D."/>
            <person name="Oliveira J.V."/>
            <person name="Vesth T.C."/>
            <person name="Visser J."/>
            <person name="Yu J.-H."/>
            <person name="Zhou M."/>
            <person name="Andersen M.R."/>
            <person name="Archer D.B."/>
            <person name="Baker S.E."/>
            <person name="Benoit I."/>
            <person name="Brakhage A.A."/>
            <person name="Braus G.H."/>
            <person name="Fischer R."/>
            <person name="Frisvad J.C."/>
            <person name="Goldman G.H."/>
            <person name="Houbraken J."/>
            <person name="Oakley B."/>
            <person name="Pocsi I."/>
            <person name="Scazzocchio C."/>
            <person name="Seiboth B."/>
            <person name="vanKuyk P.A."/>
            <person name="Wortman J."/>
            <person name="Dyer P.S."/>
            <person name="Grigoriev I.V."/>
        </authorList>
    </citation>
    <scope>NUCLEOTIDE SEQUENCE [LARGE SCALE GENOMIC DNA]</scope>
    <source>
        <strain evidence="11">CBS 516.65</strain>
    </source>
</reference>
<accession>A0A1L9VJB4</accession>
<evidence type="ECO:0000256" key="8">
    <source>
        <dbReference type="PIRNR" id="PIRNR001361"/>
    </source>
</evidence>
<sequence length="335" mass="37010">MPHIADSGPILEGSNIDLRQKMAEDVRSTKRPSPPELIQYEVGLTADSLLTILNSRAEARQIIRRESDRLLVLVGPCSIHDPEFALEYASRLRELATELRDDICIVMRAYFEKPRTTILDTISPQFTADLITVGAIGARTTESQLHRELASGLSFPVGFKNATDGTVKTAVDSRKSMRAQYHFMGTTKRGLNAITTTKGNDDGYVILYGGSRGTNYDSESVKATRELLRSKGERDAPMIDCSHGKSQKNHLNQPKVLKVIEDQLRQGEVSIIGVMVESNIHDGNQKSAPGPQDCEKGVSITNACIYWETTEASMRSLAQAVWDRWARAAFGKGQT</sequence>
<keyword evidence="11" id="KW-1185">Reference proteome</keyword>
<gene>
    <name evidence="10" type="ORF">ASPGLDRAFT_1492429</name>
</gene>
<keyword evidence="4 8" id="KW-0028">Amino-acid biosynthesis</keyword>
<dbReference type="RefSeq" id="XP_022400715.1">
    <property type="nucleotide sequence ID" value="XM_022542013.1"/>
</dbReference>
<dbReference type="OrthoDB" id="4699125at2759"/>
<dbReference type="STRING" id="1160497.A0A1L9VJB4"/>
<comment type="pathway">
    <text evidence="2">Metabolic intermediate biosynthesis; chorismate biosynthesis; chorismate from D-erythrose 4-phosphate and phosphoenolpyruvate: step 1/7.</text>
</comment>
<dbReference type="EC" id="2.5.1.54" evidence="8"/>
<evidence type="ECO:0000256" key="5">
    <source>
        <dbReference type="ARBA" id="ARBA00022679"/>
    </source>
</evidence>
<keyword evidence="5 8" id="KW-0808">Transferase</keyword>
<dbReference type="Proteomes" id="UP000184300">
    <property type="component" value="Unassembled WGS sequence"/>
</dbReference>
<dbReference type="Pfam" id="PF00793">
    <property type="entry name" value="DAHP_synth_1"/>
    <property type="match status" value="1"/>
</dbReference>
<evidence type="ECO:0000259" key="9">
    <source>
        <dbReference type="Pfam" id="PF00793"/>
    </source>
</evidence>
<evidence type="ECO:0000256" key="7">
    <source>
        <dbReference type="ARBA" id="ARBA00047508"/>
    </source>
</evidence>
<dbReference type="AlphaFoldDB" id="A0A1L9VJB4"/>
<evidence type="ECO:0000313" key="11">
    <source>
        <dbReference type="Proteomes" id="UP000184300"/>
    </source>
</evidence>
<dbReference type="Gene3D" id="3.20.20.70">
    <property type="entry name" value="Aldolase class I"/>
    <property type="match status" value="2"/>
</dbReference>
<comment type="function">
    <text evidence="1">Stereospecific condensation of phosphoenolpyruvate (PEP) and D-erythrose-4-phosphate (E4P) giving rise to 3-deoxy-D-arabino-heptulosonate-7-phosphate (DAHP).</text>
</comment>
<keyword evidence="6 8" id="KW-0057">Aromatic amino acid biosynthesis</keyword>
<dbReference type="EMBL" id="KV878898">
    <property type="protein sequence ID" value="OJJ84017.1"/>
    <property type="molecule type" value="Genomic_DNA"/>
</dbReference>
<evidence type="ECO:0000256" key="4">
    <source>
        <dbReference type="ARBA" id="ARBA00022605"/>
    </source>
</evidence>
<evidence type="ECO:0000256" key="2">
    <source>
        <dbReference type="ARBA" id="ARBA00004688"/>
    </source>
</evidence>
<dbReference type="PANTHER" id="PTHR21225:SF12">
    <property type="entry name" value="PHOSPHO-2-DEHYDRO-3-DEOXYHEPTONATE ALDOLASE, TYROSINE-INHIBITED"/>
    <property type="match status" value="1"/>
</dbReference>
<proteinExistence type="inferred from homology"/>
<dbReference type="InterPro" id="IPR006219">
    <property type="entry name" value="DAHP_synth_1"/>
</dbReference>
<organism evidence="10 11">
    <name type="scientific">Aspergillus glaucus CBS 516.65</name>
    <dbReference type="NCBI Taxonomy" id="1160497"/>
    <lineage>
        <taxon>Eukaryota</taxon>
        <taxon>Fungi</taxon>
        <taxon>Dikarya</taxon>
        <taxon>Ascomycota</taxon>
        <taxon>Pezizomycotina</taxon>
        <taxon>Eurotiomycetes</taxon>
        <taxon>Eurotiomycetidae</taxon>
        <taxon>Eurotiales</taxon>
        <taxon>Aspergillaceae</taxon>
        <taxon>Aspergillus</taxon>
        <taxon>Aspergillus subgen. Aspergillus</taxon>
    </lineage>
</organism>
<name>A0A1L9VJB4_ASPGL</name>
<dbReference type="GO" id="GO:0009073">
    <property type="term" value="P:aromatic amino acid family biosynthetic process"/>
    <property type="evidence" value="ECO:0007669"/>
    <property type="project" value="UniProtKB-KW"/>
</dbReference>
<dbReference type="GO" id="GO:0008652">
    <property type="term" value="P:amino acid biosynthetic process"/>
    <property type="evidence" value="ECO:0007669"/>
    <property type="project" value="UniProtKB-KW"/>
</dbReference>
<dbReference type="InterPro" id="IPR006218">
    <property type="entry name" value="DAHP1/KDSA"/>
</dbReference>
<comment type="similarity">
    <text evidence="3 8">Belongs to the class-I DAHP synthase family.</text>
</comment>
<dbReference type="VEuPathDB" id="FungiDB:ASPGLDRAFT_1492429"/>
<dbReference type="GO" id="GO:0003849">
    <property type="term" value="F:3-deoxy-7-phosphoheptulonate synthase activity"/>
    <property type="evidence" value="ECO:0007669"/>
    <property type="project" value="UniProtKB-EC"/>
</dbReference>
<evidence type="ECO:0000256" key="1">
    <source>
        <dbReference type="ARBA" id="ARBA00003726"/>
    </source>
</evidence>
<evidence type="ECO:0000256" key="3">
    <source>
        <dbReference type="ARBA" id="ARBA00007985"/>
    </source>
</evidence>
<evidence type="ECO:0000313" key="10">
    <source>
        <dbReference type="EMBL" id="OJJ84017.1"/>
    </source>
</evidence>
<dbReference type="GeneID" id="34458274"/>
<dbReference type="GO" id="GO:0005737">
    <property type="term" value="C:cytoplasm"/>
    <property type="evidence" value="ECO:0007669"/>
    <property type="project" value="TreeGrafter"/>
</dbReference>
<dbReference type="PIRSF" id="PIRSF001361">
    <property type="entry name" value="DAHP_synthase"/>
    <property type="match status" value="1"/>
</dbReference>
<dbReference type="InterPro" id="IPR013785">
    <property type="entry name" value="Aldolase_TIM"/>
</dbReference>
<dbReference type="NCBIfam" id="TIGR00034">
    <property type="entry name" value="aroFGH"/>
    <property type="match status" value="1"/>
</dbReference>
<feature type="domain" description="DAHP synthetase I/KDSA" evidence="9">
    <location>
        <begin position="116"/>
        <end position="312"/>
    </location>
</feature>
<dbReference type="PANTHER" id="PTHR21225">
    <property type="entry name" value="PHOSPHO-2-DEHYDRO-3-DEOXYHEPTONATE ALDOLASE DAHP SYNTHETASE"/>
    <property type="match status" value="1"/>
</dbReference>
<protein>
    <recommendedName>
        <fullName evidence="8">Phospho-2-dehydro-3-deoxyheptonate aldolase</fullName>
        <ecNumber evidence="8">2.5.1.54</ecNumber>
    </recommendedName>
</protein>